<dbReference type="Proteomes" id="UP000242387">
    <property type="component" value="Segment"/>
</dbReference>
<reference evidence="8" key="1">
    <citation type="journal article" date="1994" name="Virology">
        <title>A viral dsRNA element of the chestnut blight fungus with a distinct genetic organization.</title>
        <authorList>
            <person name="Hillman B.I."/>
            <person name="Halpern B.T."/>
            <person name="Brown M.P."/>
        </authorList>
    </citation>
    <scope>NUCLEOTIDE SEQUENCE [LARGE SCALE GENOMIC DNA]</scope>
    <source>
        <strain evidence="8">2</strain>
    </source>
</reference>
<dbReference type="InterPro" id="IPR014001">
    <property type="entry name" value="Helicase_ATP-bd"/>
</dbReference>
<dbReference type="InterPro" id="IPR043502">
    <property type="entry name" value="DNA/RNA_pol_sf"/>
</dbReference>
<evidence type="ECO:0000256" key="1">
    <source>
        <dbReference type="ARBA" id="ARBA00022484"/>
    </source>
</evidence>
<keyword evidence="9" id="KW-1185">Reference proteome</keyword>
<dbReference type="Gene3D" id="3.40.50.300">
    <property type="entry name" value="P-loop containing nucleotide triphosphate hydrolases"/>
    <property type="match status" value="1"/>
</dbReference>
<keyword evidence="3" id="KW-0548">Nucleotidyltransferase</keyword>
<keyword evidence="6" id="KW-0472">Membrane</keyword>
<evidence type="ECO:0000256" key="5">
    <source>
        <dbReference type="SAM" id="MobiDB-lite"/>
    </source>
</evidence>
<keyword evidence="1" id="KW-0696">RNA-directed RNA polymerase</keyword>
<dbReference type="InterPro" id="IPR021912">
    <property type="entry name" value="DUF3525"/>
</dbReference>
<dbReference type="RefSeq" id="NP_613266.1">
    <property type="nucleotide sequence ID" value="NC_003534.1"/>
</dbReference>
<evidence type="ECO:0000256" key="3">
    <source>
        <dbReference type="ARBA" id="ARBA00022695"/>
    </source>
</evidence>
<feature type="region of interest" description="Disordered" evidence="5">
    <location>
        <begin position="1"/>
        <end position="24"/>
    </location>
</feature>
<keyword evidence="2" id="KW-0808">Transferase</keyword>
<proteinExistence type="evidence at transcript level"/>
<evidence type="ECO:0000256" key="2">
    <source>
        <dbReference type="ARBA" id="ARBA00022679"/>
    </source>
</evidence>
<dbReference type="Pfam" id="PF12039">
    <property type="entry name" value="DUF3525"/>
    <property type="match status" value="1"/>
</dbReference>
<dbReference type="GeneID" id="3783804"/>
<evidence type="ECO:0000313" key="9">
    <source>
        <dbReference type="Proteomes" id="UP000242387"/>
    </source>
</evidence>
<feature type="compositionally biased region" description="Basic and acidic residues" evidence="5">
    <location>
        <begin position="1"/>
        <end position="10"/>
    </location>
</feature>
<dbReference type="SUPFAM" id="SSF56672">
    <property type="entry name" value="DNA/RNA polymerases"/>
    <property type="match status" value="1"/>
</dbReference>
<dbReference type="Pfam" id="PF03569">
    <property type="entry name" value="Peptidase_C8"/>
    <property type="match status" value="1"/>
</dbReference>
<keyword evidence="4" id="KW-0175">Coiled coil</keyword>
<protein>
    <recommendedName>
        <fullName evidence="7">Helicase ATP-binding domain-containing protein</fullName>
    </recommendedName>
</protein>
<dbReference type="PROSITE" id="PS51192">
    <property type="entry name" value="HELICASE_ATP_BIND_1"/>
    <property type="match status" value="1"/>
</dbReference>
<keyword evidence="6" id="KW-1133">Transmembrane helix</keyword>
<feature type="region of interest" description="Disordered" evidence="5">
    <location>
        <begin position="59"/>
        <end position="79"/>
    </location>
</feature>
<dbReference type="PROSITE" id="PS51875">
    <property type="entry name" value="HAV_P48_PRO"/>
    <property type="match status" value="1"/>
</dbReference>
<feature type="transmembrane region" description="Helical" evidence="6">
    <location>
        <begin position="1207"/>
        <end position="1227"/>
    </location>
</feature>
<feature type="region of interest" description="Disordered" evidence="5">
    <location>
        <begin position="1464"/>
        <end position="1483"/>
    </location>
</feature>
<feature type="transmembrane region" description="Helical" evidence="6">
    <location>
        <begin position="1390"/>
        <end position="1412"/>
    </location>
</feature>
<evidence type="ECO:0000259" key="7">
    <source>
        <dbReference type="PROSITE" id="PS51192"/>
    </source>
</evidence>
<feature type="coiled-coil region" evidence="4">
    <location>
        <begin position="3245"/>
        <end position="3272"/>
    </location>
</feature>
<dbReference type="SUPFAM" id="SSF52540">
    <property type="entry name" value="P-loop containing nucleoside triphosphate hydrolases"/>
    <property type="match status" value="1"/>
</dbReference>
<dbReference type="KEGG" id="vg:3783804"/>
<organism evidence="8">
    <name type="scientific">Cryphonectria hypovirus 2-NB58</name>
    <dbReference type="NCBI Taxonomy" id="40268"/>
    <lineage>
        <taxon>Viruses</taxon>
        <taxon>Riboviria</taxon>
        <taxon>Orthornavirae</taxon>
        <taxon>Pisuviricota</taxon>
        <taxon>Duplopiviricetes</taxon>
        <taxon>Durnavirales</taxon>
        <taxon>Hypoviridae</taxon>
        <taxon>Alphahypovirus</taxon>
        <taxon>Alphahypovirus americanum</taxon>
    </lineage>
</organism>
<dbReference type="InterPro" id="IPR005315">
    <property type="entry name" value="Peptidase_C8"/>
</dbReference>
<dbReference type="EMBL" id="L29010">
    <property type="protein sequence ID" value="AAA20137.1"/>
    <property type="molecule type" value="mRNA"/>
</dbReference>
<feature type="domain" description="Helicase ATP-binding" evidence="7">
    <location>
        <begin position="2778"/>
        <end position="2923"/>
    </location>
</feature>
<evidence type="ECO:0000256" key="6">
    <source>
        <dbReference type="SAM" id="Phobius"/>
    </source>
</evidence>
<dbReference type="SMART" id="SM00487">
    <property type="entry name" value="DEXDc"/>
    <property type="match status" value="1"/>
</dbReference>
<keyword evidence="6" id="KW-0812">Transmembrane</keyword>
<sequence>MPWDDSDHRNLAGWSPGFGPSKNEGWAWSSANWEGWRRATRLYNDKCRDYDRLKSRTDGGLSSLRRDKSVAEQRAQTADAERMEAEKRWAELEAKVKVLEDSFKPLDSGRKSLEHRVAELLAEIQTLEQAVSKYESAHEKNEALIKQLEAEREVLLELNKMIEEHNRDLRWDNGVLRYRLKHPEEGPYEVKGTPLAPSSITTARVSGGLIWQEIPCYPSPANHLCWIIDNFKICFPDDGKWIYGQGLSWSRYDSQDGARTSLLFNRQHKRFWDESSEGVETGLRLTREGFMKLWKQKSQKWQDRLARSIGISTRSVEELVRVTRVDETKPHLTPMSEAQPTKEQYLEAARGIDVVDEPGDLELPEEEVPVKEGECYLYDFKPSFRTEFIRPTKPSPTELIGMLTVTNVTRDSLDITREAGLVHCEPGDNYTGYHQIVARLRECEGISEEPCVVGARSNKVEDYVGAAGTFLTNPKWLKNGLRIAGRAFNPRFVLKLILHNNSIPRSVVQADDEYICPFDNVSSLPGRSDQWVSGYEVTRLRHPEEMPKLRKVTNSGIHGLPGDFLQNYPRIPDHDFKRLRDVWYDALGVLMRLEFGPNDSPVLNITANADWERSETTVNFVTVPAGKCVATPRKDGGFNITLPCRGIASRSIRLLPLMVRLPNRFKAVALLNGRKADYDNFGWPVFNPVIPLPQMDSFYVEGVAAGRSMYPPGFLVGRYDTIDFLVHTATVYGAEEAFLLQFTHHVRIYPPPRFGRETAFGSWCRNYKFKSERFWYDADWVLKVHETNHDFDRLIEITKACRRNPPEENLKRKLEQTAGIITDQWRQWVSFAALVSALIPVYFTLLVPYYYQLVLGEDPGDLIFLPPHLWLVWGYFLYGKACEINVSLLFFKLDAGKKELVHSSEEFSKDPANTLLIPTMGTRGDHVPPRFFGNMATLAGVKTHLLKLQTASYADLENLKQGKLHSLLPGYLQNNYSVLRGYKAVLTPHVELDMPNATSYTLAPQRTYINQIRYLTDAHKENAAWYNRWVTWFAEELAESFWPDWQVGCLKGCNLPRSADGVSLLQKRTNLKTGKIGWLHGSADPEVVPRNIRDKYPKVPAGDHNEIFRHFDKIYMPGGAGAVQTAIACGCEVVVTDVNLDRDYHTMPTQKDFHQPSVLPFFAWLWQQGFEVNIPKTLLLVGCAQFHWSIRYKHLSFLADFVIRTGLFWWYGCLNLLPFMAIFLMMPRFVKKYAIGAAWLTKPGMILIRGLWKFPIFMVTPRWMLPFCCTMAMYNWWWPLSQDGLNWASGRYELVFEPVTRGKFTFIYPFGHWCLRDTNSMIVYEGRFVNQDATSVGDLFKLTKSRRPLKAGHTVHLVPFHVQKLLDSMDDKAQPYSASHNCTTVILESIMYRSVIGFLFAYGISWAVYMVLRPPQFAATCYQWAFPERTWDKSKMYQALGFAAGGTIPMEHVDNELEVLTVSPPPEDEISRQPKVNIPPPPNDEEVAMMTPLPAETMEKVFHDASRTPLPGENDDEMLMRASSIHLPKQTEEEVADLLEPEQLATVWRPEPVEVCPEQVGLAPEQRKDEAISEWWMSDDSVKCVENDVLYMLSFLHGTNIPEDIRLELVELVYAQITEDEEHRIPEPPGTKILDMPDWRPGNWAKLIDETHRVLSQFSNYAPRILNEMTTWLRGLANNLYRVCEPILELLLRAMRAAITVSQRAARSVYQCMCHWLDVMYGGSAPKRIKTVWGLTGMIASGMTSQKARLAQTITMMEYRGRGNFLDDYENFVSGIKVPAAGKDGVNTIGGAQRRPIKYSQPVMSHQAAAICGFKEGEYIVDDEYQKRIDEYLAEGIPQAVDGVLFGDKNPDRIARSIDRYENEYPDTPPEDKALVLESADAMCDQWPEVFLNRDIMLPKGVELYVKEKYSAGVPFISSAYKSRQALKKAGVMDVIRQKALDAIKNGVYPTQFYHAFAKSQAVDGTALLPPKLKDLRTVVSQDISSYFVDQIFQIEANKRITWETYGAGSGMPLSQAMARIWDELHDLRLREGGQFIIADAKAYDSKCKPALFLGAGRLVERRFANHPSGKGAHFTKVIQCKYQAMQDAWVMGITEPTYDNLVFHVPDNEARHELQKAYPKHFISFRELLDHNMTSLSTWNSLSGIDRIAYFKRFELPPGKVFLTTNPALRPARSSWQGSFTLEPKKDEYRKYQTYYCSSREAMKEDIKRIVFANRDVLSNIHHKNRGGGTGQSATSWDNTATFKLGVISAWARATGKRPADFFKTNRFYNTSDDTVWWSKDFLTSAEVDRFKQAASDFGIMLEIGTTRKITEVEYLSKVPRQPTKEDSEDYKAWRKGRLENLRKSNKLTAHQIAEIEKETIPRFMMVQNPTAIMLRRTAFRYYQSGKSRFLYTACERGSGHALVTAFQPALYKKFAVEYAADLNRLCKEMGINHNWKLVNQDNRMKLAVIQTNPNWKVNYCSTPRQEAFLKWIKQAKFPSYRQVLDIHLRYKDPDPSAHDKFLAKLDRAWRRPDETLREFTDEIYRMTDMIPDEIKRFMPSVDMLYAENPWHTHNQYVEKFIFLRLLETVSIDELTFAQYDAVCKESAYGICMNTIKFWEDLRDPEYLKDLLSDTQAIDKVRVYQAMAMLISSLYFSMHWVELFIQQIFIIGPLYNLFMWSFWGLSKVYGLANTVYWHSKARSSKEISSIMPRDPYMWSKRFVSTVADFIPLHVGMMLLPMTLINDAVAEVIELVFGRVWRMLSNLKSVGTDFGDSRSGQPPNEPTNPWAPYAYDFARKAIDNGHVTVAAKTASGKSTFFPSAVWAERKNLGIKKIWIVVPRIISGIFGTSPFDVPSQKIRRGVTLNPNADIYVTTYGHFLTRVPGLDLRENIVFFDEFHEMDGFMLQGVEKWKGPTIFMSATPVSLAGMEDIPFLEPSLPKRFPLTVYKVDSDDVLEMWNRARNQFADEPDILARPMVIVPTYKEVKKTIAGLENLDRNLRWQEVSRKNPKVPMTGGMVCTPYVQTGIDIKPAPTILIDSGRDVVIHKGRMVHPHPYTDDKTNEQRINRVGRIMKGVVLQPQLAGTGVRPIKYPSGMFFSSELVAKQYKVAQLTPVENPIHPDMPYLSISYRSPLRDEKAARREEQDVKKSLLFLHLMALAGVQRKDWMLRYNRYFTLKLPFGEEEDHIERLLNGGNLRYAKHIPVDKAMHLLGDGHVTWGIGGVPTITLPRYPCDGMWLEDPTPIADFSYKKILSKRERDEIGLWESQVEELKTKVEGLESQLRSRNTKRERAKGILEKFRPPMMVAK</sequence>
<dbReference type="GO" id="GO:0003968">
    <property type="term" value="F:RNA-directed RNA polymerase activity"/>
    <property type="evidence" value="ECO:0007669"/>
    <property type="project" value="UniProtKB-KW"/>
</dbReference>
<accession>Q66225</accession>
<name>Q66225_9VIRU</name>
<dbReference type="InterPro" id="IPR027417">
    <property type="entry name" value="P-loop_NTPase"/>
</dbReference>
<evidence type="ECO:0000313" key="8">
    <source>
        <dbReference type="EMBL" id="AAA20137.1"/>
    </source>
</evidence>
<evidence type="ECO:0000256" key="4">
    <source>
        <dbReference type="SAM" id="Coils"/>
    </source>
</evidence>